<evidence type="ECO:0000313" key="3">
    <source>
        <dbReference type="EMBL" id="KAB2376990.1"/>
    </source>
</evidence>
<accession>A0A6L3VPB2</accession>
<reference evidence="3 4" key="1">
    <citation type="submission" date="2019-09" db="EMBL/GenBank/DDBJ databases">
        <title>Actinomadura physcomitrii sp. nov., a novel actinomycete isolated from moss [Physcomitrium sphaericum (Ludw) Fuernr].</title>
        <authorList>
            <person name="Liu C."/>
            <person name="Zhuang X."/>
        </authorList>
    </citation>
    <scope>NUCLEOTIDE SEQUENCE [LARGE SCALE GENOMIC DNA]</scope>
    <source>
        <strain evidence="3 4">CYP1-1B</strain>
    </source>
</reference>
<dbReference type="InterPro" id="IPR036388">
    <property type="entry name" value="WH-like_DNA-bd_sf"/>
</dbReference>
<dbReference type="AlphaFoldDB" id="A0A6L3VPB2"/>
<gene>
    <name evidence="3" type="ORF">F9B16_24460</name>
</gene>
<name>A0A6L3VPB2_9ACTN</name>
<feature type="domain" description="Transcription regulator PadR N-terminal" evidence="2">
    <location>
        <begin position="23"/>
        <end position="85"/>
    </location>
</feature>
<comment type="caution">
    <text evidence="3">The sequence shown here is derived from an EMBL/GenBank/DDBJ whole genome shotgun (WGS) entry which is preliminary data.</text>
</comment>
<keyword evidence="4" id="KW-1185">Reference proteome</keyword>
<dbReference type="Pfam" id="PF03551">
    <property type="entry name" value="PadR"/>
    <property type="match status" value="1"/>
</dbReference>
<feature type="region of interest" description="Disordered" evidence="1">
    <location>
        <begin position="97"/>
        <end position="121"/>
    </location>
</feature>
<dbReference type="InterPro" id="IPR036390">
    <property type="entry name" value="WH_DNA-bd_sf"/>
</dbReference>
<sequence length="121" mass="13712">MSGIERVTRPLLDVLEEFFQAHLRGEELHGWALVHSTKRAGPTVYRVLDRLEDAGWVAGRWEQHNPDPSRPRRRFYQLTGVGVTEARLLLGERRPRALQPAARPLPGTAAGGWSLRRAEGR</sequence>
<dbReference type="Gene3D" id="1.10.10.10">
    <property type="entry name" value="Winged helix-like DNA-binding domain superfamily/Winged helix DNA-binding domain"/>
    <property type="match status" value="1"/>
</dbReference>
<evidence type="ECO:0000313" key="4">
    <source>
        <dbReference type="Proteomes" id="UP000483004"/>
    </source>
</evidence>
<evidence type="ECO:0000259" key="2">
    <source>
        <dbReference type="Pfam" id="PF03551"/>
    </source>
</evidence>
<protein>
    <submittedName>
        <fullName evidence="3">PadR family transcriptional regulator</fullName>
    </submittedName>
</protein>
<dbReference type="RefSeq" id="WP_151542461.1">
    <property type="nucleotide sequence ID" value="NZ_WBMR01000076.1"/>
</dbReference>
<dbReference type="SUPFAM" id="SSF46785">
    <property type="entry name" value="Winged helix' DNA-binding domain"/>
    <property type="match status" value="1"/>
</dbReference>
<evidence type="ECO:0000256" key="1">
    <source>
        <dbReference type="SAM" id="MobiDB-lite"/>
    </source>
</evidence>
<organism evidence="3 4">
    <name type="scientific">Actinomadura montaniterrae</name>
    <dbReference type="NCBI Taxonomy" id="1803903"/>
    <lineage>
        <taxon>Bacteria</taxon>
        <taxon>Bacillati</taxon>
        <taxon>Actinomycetota</taxon>
        <taxon>Actinomycetes</taxon>
        <taxon>Streptosporangiales</taxon>
        <taxon>Thermomonosporaceae</taxon>
        <taxon>Actinomadura</taxon>
    </lineage>
</organism>
<dbReference type="OrthoDB" id="122286at2"/>
<dbReference type="Proteomes" id="UP000483004">
    <property type="component" value="Unassembled WGS sequence"/>
</dbReference>
<dbReference type="InterPro" id="IPR005149">
    <property type="entry name" value="Tscrpt_reg_PadR_N"/>
</dbReference>
<dbReference type="EMBL" id="WBMR01000076">
    <property type="protein sequence ID" value="KAB2376990.1"/>
    <property type="molecule type" value="Genomic_DNA"/>
</dbReference>
<feature type="compositionally biased region" description="Low complexity" evidence="1">
    <location>
        <begin position="97"/>
        <end position="106"/>
    </location>
</feature>
<proteinExistence type="predicted"/>